<gene>
    <name evidence="2" type="ORF">LSAA_7185</name>
</gene>
<organism evidence="2 3">
    <name type="scientific">Lepeophtheirus salmonis</name>
    <name type="common">Salmon louse</name>
    <name type="synonym">Caligus salmonis</name>
    <dbReference type="NCBI Taxonomy" id="72036"/>
    <lineage>
        <taxon>Eukaryota</taxon>
        <taxon>Metazoa</taxon>
        <taxon>Ecdysozoa</taxon>
        <taxon>Arthropoda</taxon>
        <taxon>Crustacea</taxon>
        <taxon>Multicrustacea</taxon>
        <taxon>Hexanauplia</taxon>
        <taxon>Copepoda</taxon>
        <taxon>Siphonostomatoida</taxon>
        <taxon>Caligidae</taxon>
        <taxon>Lepeophtheirus</taxon>
    </lineage>
</organism>
<sequence length="224" mass="26412">MSNLSLNRNTLFPYNEVVERRFELIESLERKVPLYPSRVWSTKPSELEYLFFQEKDNQERKNQAVKRKVQPCTMIGLSVPLLNFNHKKMRPSQSLSMTEQENKHECTIAKKNKESVSFQVPPEEYIVHKEHFINNSLIPPPLIPSSKLEIFHKIENKEHGINFIHQKFQGSYQNVLASGTPAERGIPRREANRRRRRAQKERKFMARGNAGLVNHSQWKHSWKP</sequence>
<name>A0A7R8CP65_LEPSM</name>
<feature type="region of interest" description="Disordered" evidence="1">
    <location>
        <begin position="180"/>
        <end position="203"/>
    </location>
</feature>
<dbReference type="Proteomes" id="UP000675881">
    <property type="component" value="Chromosome 3"/>
</dbReference>
<reference evidence="2" key="1">
    <citation type="submission" date="2021-02" db="EMBL/GenBank/DDBJ databases">
        <authorList>
            <person name="Bekaert M."/>
        </authorList>
    </citation>
    <scope>NUCLEOTIDE SEQUENCE</scope>
    <source>
        <strain evidence="2">IoA-00</strain>
    </source>
</reference>
<accession>A0A7R8CP65</accession>
<evidence type="ECO:0000313" key="2">
    <source>
        <dbReference type="EMBL" id="CAF2883300.1"/>
    </source>
</evidence>
<dbReference type="EMBL" id="HG994582">
    <property type="protein sequence ID" value="CAF2883300.1"/>
    <property type="molecule type" value="Genomic_DNA"/>
</dbReference>
<evidence type="ECO:0000256" key="1">
    <source>
        <dbReference type="SAM" id="MobiDB-lite"/>
    </source>
</evidence>
<evidence type="ECO:0000313" key="3">
    <source>
        <dbReference type="Proteomes" id="UP000675881"/>
    </source>
</evidence>
<dbReference type="AlphaFoldDB" id="A0A7R8CP65"/>
<keyword evidence="3" id="KW-1185">Reference proteome</keyword>
<feature type="compositionally biased region" description="Basic residues" evidence="1">
    <location>
        <begin position="191"/>
        <end position="200"/>
    </location>
</feature>
<proteinExistence type="predicted"/>
<protein>
    <submittedName>
        <fullName evidence="2">(salmon louse) hypothetical protein</fullName>
    </submittedName>
</protein>